<name>A0A562SMP6_CHIJA</name>
<dbReference type="AlphaFoldDB" id="A0A562SMP6"/>
<protein>
    <submittedName>
        <fullName evidence="1">Uncharacterized protein</fullName>
    </submittedName>
</protein>
<keyword evidence="2" id="KW-1185">Reference proteome</keyword>
<comment type="caution">
    <text evidence="1">The sequence shown here is derived from an EMBL/GenBank/DDBJ whole genome shotgun (WGS) entry which is preliminary data.</text>
</comment>
<sequence>MDKVKLSANVIEDLKAKAFKSVIIQGATNPAEVKDNPESRLMASKEPAPDERITAHGFHIAIDDPALLEVCQNATVFIEIP</sequence>
<evidence type="ECO:0000313" key="2">
    <source>
        <dbReference type="Proteomes" id="UP000316778"/>
    </source>
</evidence>
<proteinExistence type="predicted"/>
<evidence type="ECO:0000313" key="1">
    <source>
        <dbReference type="EMBL" id="TWI82522.1"/>
    </source>
</evidence>
<gene>
    <name evidence="1" type="ORF">LX66_5096</name>
</gene>
<dbReference type="EMBL" id="VLLG01000006">
    <property type="protein sequence ID" value="TWI82522.1"/>
    <property type="molecule type" value="Genomic_DNA"/>
</dbReference>
<reference evidence="1 2" key="1">
    <citation type="journal article" date="2013" name="Stand. Genomic Sci.">
        <title>Genomic Encyclopedia of Type Strains, Phase I: The one thousand microbial genomes (KMG-I) project.</title>
        <authorList>
            <person name="Kyrpides N.C."/>
            <person name="Woyke T."/>
            <person name="Eisen J.A."/>
            <person name="Garrity G."/>
            <person name="Lilburn T.G."/>
            <person name="Beck B.J."/>
            <person name="Whitman W.B."/>
            <person name="Hugenholtz P."/>
            <person name="Klenk H.P."/>
        </authorList>
    </citation>
    <scope>NUCLEOTIDE SEQUENCE [LARGE SCALE GENOMIC DNA]</scope>
    <source>
        <strain evidence="1 2">DSM 13484</strain>
    </source>
</reference>
<dbReference type="RefSeq" id="WP_145718687.1">
    <property type="nucleotide sequence ID" value="NZ_BAAAFY010000006.1"/>
</dbReference>
<dbReference type="Proteomes" id="UP000316778">
    <property type="component" value="Unassembled WGS sequence"/>
</dbReference>
<accession>A0A562SMP6</accession>
<organism evidence="1 2">
    <name type="scientific">Chitinophaga japonensis</name>
    <name type="common">Flexibacter japonensis</name>
    <dbReference type="NCBI Taxonomy" id="104662"/>
    <lineage>
        <taxon>Bacteria</taxon>
        <taxon>Pseudomonadati</taxon>
        <taxon>Bacteroidota</taxon>
        <taxon>Chitinophagia</taxon>
        <taxon>Chitinophagales</taxon>
        <taxon>Chitinophagaceae</taxon>
        <taxon>Chitinophaga</taxon>
    </lineage>
</organism>